<name>A0ACB8S8K3_9AGAM</name>
<evidence type="ECO:0000313" key="2">
    <source>
        <dbReference type="Proteomes" id="UP000814033"/>
    </source>
</evidence>
<gene>
    <name evidence="1" type="ORF">FA95DRAFT_1586852</name>
</gene>
<evidence type="ECO:0000313" key="1">
    <source>
        <dbReference type="EMBL" id="KAI0052195.1"/>
    </source>
</evidence>
<proteinExistence type="predicted"/>
<dbReference type="EMBL" id="MU275847">
    <property type="protein sequence ID" value="KAI0052195.1"/>
    <property type="molecule type" value="Genomic_DNA"/>
</dbReference>
<dbReference type="Proteomes" id="UP000814033">
    <property type="component" value="Unassembled WGS sequence"/>
</dbReference>
<reference evidence="1" key="2">
    <citation type="journal article" date="2022" name="New Phytol.">
        <title>Evolutionary transition to the ectomycorrhizal habit in the genomes of a hyperdiverse lineage of mushroom-forming fungi.</title>
        <authorList>
            <person name="Looney B."/>
            <person name="Miyauchi S."/>
            <person name="Morin E."/>
            <person name="Drula E."/>
            <person name="Courty P.E."/>
            <person name="Kohler A."/>
            <person name="Kuo A."/>
            <person name="LaButti K."/>
            <person name="Pangilinan J."/>
            <person name="Lipzen A."/>
            <person name="Riley R."/>
            <person name="Andreopoulos W."/>
            <person name="He G."/>
            <person name="Johnson J."/>
            <person name="Nolan M."/>
            <person name="Tritt A."/>
            <person name="Barry K.W."/>
            <person name="Grigoriev I.V."/>
            <person name="Nagy L.G."/>
            <person name="Hibbett D."/>
            <person name="Henrissat B."/>
            <person name="Matheny P.B."/>
            <person name="Labbe J."/>
            <person name="Martin F.M."/>
        </authorList>
    </citation>
    <scope>NUCLEOTIDE SEQUENCE</scope>
    <source>
        <strain evidence="1">FP105234-sp</strain>
    </source>
</reference>
<reference evidence="1" key="1">
    <citation type="submission" date="2021-02" db="EMBL/GenBank/DDBJ databases">
        <authorList>
            <consortium name="DOE Joint Genome Institute"/>
            <person name="Ahrendt S."/>
            <person name="Looney B.P."/>
            <person name="Miyauchi S."/>
            <person name="Morin E."/>
            <person name="Drula E."/>
            <person name="Courty P.E."/>
            <person name="Chicoki N."/>
            <person name="Fauchery L."/>
            <person name="Kohler A."/>
            <person name="Kuo A."/>
            <person name="Labutti K."/>
            <person name="Pangilinan J."/>
            <person name="Lipzen A."/>
            <person name="Riley R."/>
            <person name="Andreopoulos W."/>
            <person name="He G."/>
            <person name="Johnson J."/>
            <person name="Barry K.W."/>
            <person name="Grigoriev I.V."/>
            <person name="Nagy L."/>
            <person name="Hibbett D."/>
            <person name="Henrissat B."/>
            <person name="Matheny P.B."/>
            <person name="Labbe J."/>
            <person name="Martin F."/>
        </authorList>
    </citation>
    <scope>NUCLEOTIDE SEQUENCE</scope>
    <source>
        <strain evidence="1">FP105234-sp</strain>
    </source>
</reference>
<comment type="caution">
    <text evidence="1">The sequence shown here is derived from an EMBL/GenBank/DDBJ whole genome shotgun (WGS) entry which is preliminary data.</text>
</comment>
<organism evidence="1 2">
    <name type="scientific">Auriscalpium vulgare</name>
    <dbReference type="NCBI Taxonomy" id="40419"/>
    <lineage>
        <taxon>Eukaryota</taxon>
        <taxon>Fungi</taxon>
        <taxon>Dikarya</taxon>
        <taxon>Basidiomycota</taxon>
        <taxon>Agaricomycotina</taxon>
        <taxon>Agaricomycetes</taxon>
        <taxon>Russulales</taxon>
        <taxon>Auriscalpiaceae</taxon>
        <taxon>Auriscalpium</taxon>
    </lineage>
</organism>
<accession>A0ACB8S8K3</accession>
<protein>
    <submittedName>
        <fullName evidence="1">Uncharacterized protein</fullName>
    </submittedName>
</protein>
<sequence length="364" mass="41478">MSTLPVSDKGTYLYYEDTGPLERPYTTYILVHGTAVHGAIFHRLLPFAQSKKLRLVLVNRRDYPGSSPITDEELAPITPPNATNDTQAAFVRSRGVEIAEFLARFIREKDVPPVQHVDGRTIGGLALIGWSSANGTLAGMFGNLDAVRTEARETVGPYLRNYIHFDGPRWALGFPHLEPFSRPFANPDLTDDDRMVVFGEWVSAYYQHPFLSRASYARVPSDLTSDIPANPPPDKVATFARMSQEEKDGVLSRYALFHSEMRVRAIDPAVFKRNMLRAFFGDDGALMAWRDTRVQFLQCSESLWETMSVMWEVESEYQRRRQAGDRKGRSMEFHLMRDANHIPMWDQPERLLNKFIELVDGTNT</sequence>
<keyword evidence="2" id="KW-1185">Reference proteome</keyword>